<feature type="transmembrane region" description="Helical" evidence="15">
    <location>
        <begin position="233"/>
        <end position="251"/>
    </location>
</feature>
<evidence type="ECO:0000256" key="1">
    <source>
        <dbReference type="ARBA" id="ARBA00004651"/>
    </source>
</evidence>
<dbReference type="Gene3D" id="2.40.30.10">
    <property type="entry name" value="Translation factors"/>
    <property type="match status" value="1"/>
</dbReference>
<comment type="catalytic activity">
    <reaction evidence="13">
        <text>2 a Fe(II)-siderophore + NADP(+) + H(+) = 2 a Fe(III)-siderophore + NADPH</text>
        <dbReference type="Rhea" id="RHEA:28795"/>
        <dbReference type="Rhea" id="RHEA-COMP:11342"/>
        <dbReference type="Rhea" id="RHEA-COMP:11344"/>
        <dbReference type="ChEBI" id="CHEBI:15378"/>
        <dbReference type="ChEBI" id="CHEBI:29033"/>
        <dbReference type="ChEBI" id="CHEBI:29034"/>
        <dbReference type="ChEBI" id="CHEBI:57783"/>
        <dbReference type="ChEBI" id="CHEBI:58349"/>
        <dbReference type="EC" id="1.16.1.9"/>
    </reaction>
</comment>
<dbReference type="GO" id="GO:0015677">
    <property type="term" value="P:copper ion import"/>
    <property type="evidence" value="ECO:0007669"/>
    <property type="project" value="TreeGrafter"/>
</dbReference>
<dbReference type="PANTHER" id="PTHR32361:SF9">
    <property type="entry name" value="FERRIC REDUCTASE TRANSMEMBRANE COMPONENT 3-RELATED"/>
    <property type="match status" value="1"/>
</dbReference>
<evidence type="ECO:0000259" key="16">
    <source>
        <dbReference type="PROSITE" id="PS51384"/>
    </source>
</evidence>
<dbReference type="EC" id="1.16.1.9" evidence="3"/>
<evidence type="ECO:0000256" key="7">
    <source>
        <dbReference type="ARBA" id="ARBA00022982"/>
    </source>
</evidence>
<evidence type="ECO:0000256" key="15">
    <source>
        <dbReference type="SAM" id="Phobius"/>
    </source>
</evidence>
<dbReference type="SUPFAM" id="SSF63380">
    <property type="entry name" value="Riboflavin synthase domain-like"/>
    <property type="match status" value="1"/>
</dbReference>
<evidence type="ECO:0000313" key="18">
    <source>
        <dbReference type="Proteomes" id="UP000002748"/>
    </source>
</evidence>
<dbReference type="RefSeq" id="XP_014179072.1">
    <property type="nucleotide sequence ID" value="XM_014323597.1"/>
</dbReference>
<comment type="subcellular location">
    <subcellularLocation>
        <location evidence="1">Cell membrane</location>
        <topology evidence="1">Multi-pass membrane protein</topology>
    </subcellularLocation>
</comment>
<dbReference type="Pfam" id="PF08022">
    <property type="entry name" value="FAD_binding_8"/>
    <property type="match status" value="1"/>
</dbReference>
<dbReference type="CDD" id="cd06186">
    <property type="entry name" value="NOX_Duox_like_FAD_NADP"/>
    <property type="match status" value="1"/>
</dbReference>
<keyword evidence="11 15" id="KW-0472">Membrane</keyword>
<comment type="similarity">
    <text evidence="2">Belongs to the ferric reductase (FRE) family.</text>
</comment>
<evidence type="ECO:0000256" key="3">
    <source>
        <dbReference type="ARBA" id="ARBA00012668"/>
    </source>
</evidence>
<dbReference type="PROSITE" id="PS51384">
    <property type="entry name" value="FAD_FR"/>
    <property type="match status" value="1"/>
</dbReference>
<dbReference type="Pfam" id="PF08030">
    <property type="entry name" value="NAD_binding_6"/>
    <property type="match status" value="1"/>
</dbReference>
<feature type="region of interest" description="Disordered" evidence="14">
    <location>
        <begin position="503"/>
        <end position="567"/>
    </location>
</feature>
<dbReference type="InterPro" id="IPR017927">
    <property type="entry name" value="FAD-bd_FR_type"/>
</dbReference>
<evidence type="ECO:0000256" key="6">
    <source>
        <dbReference type="ARBA" id="ARBA00022692"/>
    </source>
</evidence>
<dbReference type="SFLD" id="SFLDG01168">
    <property type="entry name" value="Ferric_reductase_subgroup_(FRE"/>
    <property type="match status" value="1"/>
</dbReference>
<dbReference type="Pfam" id="PF01794">
    <property type="entry name" value="Ferric_reduct"/>
    <property type="match status" value="1"/>
</dbReference>
<dbReference type="SFLD" id="SFLDS00052">
    <property type="entry name" value="Ferric_Reductase_Domain"/>
    <property type="match status" value="1"/>
</dbReference>
<evidence type="ECO:0000256" key="11">
    <source>
        <dbReference type="ARBA" id="ARBA00023136"/>
    </source>
</evidence>
<feature type="compositionally biased region" description="Basic and acidic residues" evidence="14">
    <location>
        <begin position="538"/>
        <end position="553"/>
    </location>
</feature>
<keyword evidence="6 15" id="KW-0812">Transmembrane</keyword>
<keyword evidence="5" id="KW-1003">Cell membrane</keyword>
<dbReference type="PANTHER" id="PTHR32361">
    <property type="entry name" value="FERRIC/CUPRIC REDUCTASE TRANSMEMBRANE COMPONENT"/>
    <property type="match status" value="1"/>
</dbReference>
<dbReference type="InterPro" id="IPR013130">
    <property type="entry name" value="Fe3_Rdtase_TM_dom"/>
</dbReference>
<dbReference type="GO" id="GO:0052851">
    <property type="term" value="F:ferric-chelate reductase (NADPH) activity"/>
    <property type="evidence" value="ECO:0007669"/>
    <property type="project" value="UniProtKB-EC"/>
</dbReference>
<dbReference type="HOGENOM" id="CLU_010365_6_1_1"/>
<sequence length="657" mass="72728">MSDLFIRAKEAAAAAGGAAGGKEDQAAKAAKAAKKAASRAHQALGFNILWWIFAGICGVCAILYVYNLTKAWYIRRKVGPLRAQGIVSTESKPRSLSAFGRALHAISTNYAYVKVFPAWIYSNSSAAEWFWTAAYTGIVLGMTAWVTFWKGSRDFANPMGYASFAQLPLIVGLAAKNNIVSWFTGISYEKLNYLHRASARVCVLTSWVHWTLWVKKGLGHHGPTTDPVLFRSGVVAIIGLSLMFLTSFRFVRHMLYETFLFVHVTMCIMFLVGCYFHFRRLRYWAWAALIVWGFDRGLGFLRMFLVNKGWFLCVPSKREETSSCTCELLEGEVVRLTVRRPLFKFSPGQHAFITMPGVALARYEQHPFTIANIPNPRGDVVFLVKGQTGFTRRLINRLEADVDDKLNCYLEGPYGTPHDLNHFGSAVLIAGGTGITYSISHLMEIVRQSKAGNSAVARVRVIWNIRHHAYASWIAPLLNECFAEGSGSVDVQVNLYVTRSHAADEPNADEVPAHPTEKVEDETMNNSPLDSPLDSPDETPRDSSEFPNSEKKGGASRGAPGAFSDSSSYDEKQCSSLGLDINASKHVRFHRGRSNIEMILREEIEHTPRDAAGLAVGVCGPTGLSLDTRRAVTKVNTAKAVFNGQAEITLFQETFGW</sequence>
<evidence type="ECO:0000256" key="10">
    <source>
        <dbReference type="ARBA" id="ARBA00023065"/>
    </source>
</evidence>
<keyword evidence="7" id="KW-0249">Electron transport</keyword>
<name>J5QLE5_TRIAS</name>
<evidence type="ECO:0000256" key="2">
    <source>
        <dbReference type="ARBA" id="ARBA00006278"/>
    </source>
</evidence>
<dbReference type="SUPFAM" id="SSF52343">
    <property type="entry name" value="Ferredoxin reductase-like, C-terminal NADP-linked domain"/>
    <property type="match status" value="1"/>
</dbReference>
<dbReference type="KEGG" id="tasa:A1Q1_03144"/>
<feature type="transmembrane region" description="Helical" evidence="15">
    <location>
        <begin position="258"/>
        <end position="278"/>
    </location>
</feature>
<accession>J5QLE5</accession>
<feature type="transmembrane region" description="Helical" evidence="15">
    <location>
        <begin position="284"/>
        <end position="305"/>
    </location>
</feature>
<dbReference type="InterPro" id="IPR013112">
    <property type="entry name" value="FAD-bd_8"/>
</dbReference>
<evidence type="ECO:0000256" key="14">
    <source>
        <dbReference type="SAM" id="MobiDB-lite"/>
    </source>
</evidence>
<feature type="transmembrane region" description="Helical" evidence="15">
    <location>
        <begin position="129"/>
        <end position="149"/>
    </location>
</feature>
<dbReference type="InterPro" id="IPR039261">
    <property type="entry name" value="FNR_nucleotide-bd"/>
</dbReference>
<keyword evidence="10" id="KW-0406">Ion transport</keyword>
<dbReference type="GO" id="GO:0006879">
    <property type="term" value="P:intracellular iron ion homeostasis"/>
    <property type="evidence" value="ECO:0007669"/>
    <property type="project" value="TreeGrafter"/>
</dbReference>
<proteinExistence type="inferred from homology"/>
<evidence type="ECO:0000256" key="12">
    <source>
        <dbReference type="ARBA" id="ARBA00023180"/>
    </source>
</evidence>
<evidence type="ECO:0000256" key="9">
    <source>
        <dbReference type="ARBA" id="ARBA00023002"/>
    </source>
</evidence>
<keyword evidence="8 15" id="KW-1133">Transmembrane helix</keyword>
<feature type="domain" description="FAD-binding FR-type" evidence="16">
    <location>
        <begin position="308"/>
        <end position="420"/>
    </location>
</feature>
<organism evidence="17 18">
    <name type="scientific">Trichosporon asahii var. asahii (strain ATCC 90039 / CBS 2479 / JCM 2466 / KCTC 7840 / NBRC 103889/ NCYC 2677 / UAMH 7654)</name>
    <name type="common">Yeast</name>
    <dbReference type="NCBI Taxonomy" id="1186058"/>
    <lineage>
        <taxon>Eukaryota</taxon>
        <taxon>Fungi</taxon>
        <taxon>Dikarya</taxon>
        <taxon>Basidiomycota</taxon>
        <taxon>Agaricomycotina</taxon>
        <taxon>Tremellomycetes</taxon>
        <taxon>Trichosporonales</taxon>
        <taxon>Trichosporonaceae</taxon>
        <taxon>Trichosporon</taxon>
    </lineage>
</organism>
<dbReference type="OrthoDB" id="4494341at2759"/>
<feature type="transmembrane region" description="Helical" evidence="15">
    <location>
        <begin position="48"/>
        <end position="67"/>
    </location>
</feature>
<keyword evidence="12" id="KW-0325">Glycoprotein</keyword>
<dbReference type="InterPro" id="IPR013121">
    <property type="entry name" value="Fe_red_NAD-bd_6"/>
</dbReference>
<gene>
    <name evidence="17" type="ORF">A1Q1_03144</name>
</gene>
<dbReference type="AlphaFoldDB" id="J5QLE5"/>
<keyword evidence="4" id="KW-0813">Transport</keyword>
<dbReference type="GeneID" id="25986657"/>
<evidence type="ECO:0000256" key="5">
    <source>
        <dbReference type="ARBA" id="ARBA00022475"/>
    </source>
</evidence>
<evidence type="ECO:0000256" key="8">
    <source>
        <dbReference type="ARBA" id="ARBA00022989"/>
    </source>
</evidence>
<keyword evidence="9" id="KW-0560">Oxidoreductase</keyword>
<dbReference type="InterPro" id="IPR051410">
    <property type="entry name" value="Ferric/Cupric_Reductase"/>
</dbReference>
<dbReference type="EMBL" id="ALBS01000222">
    <property type="protein sequence ID" value="EJT47958.1"/>
    <property type="molecule type" value="Genomic_DNA"/>
</dbReference>
<dbReference type="GO" id="GO:0006826">
    <property type="term" value="P:iron ion transport"/>
    <property type="evidence" value="ECO:0007669"/>
    <property type="project" value="TreeGrafter"/>
</dbReference>
<evidence type="ECO:0000313" key="17">
    <source>
        <dbReference type="EMBL" id="EJT47958.1"/>
    </source>
</evidence>
<dbReference type="GO" id="GO:0005886">
    <property type="term" value="C:plasma membrane"/>
    <property type="evidence" value="ECO:0007669"/>
    <property type="project" value="UniProtKB-SubCell"/>
</dbReference>
<reference evidence="17 18" key="1">
    <citation type="journal article" date="2012" name="Eukaryot. Cell">
        <title>Draft genome sequence of CBS 2479, the standard type strain of Trichosporon asahii.</title>
        <authorList>
            <person name="Yang R.Y."/>
            <person name="Li H.T."/>
            <person name="Zhu H."/>
            <person name="Zhou G.P."/>
            <person name="Wang M."/>
            <person name="Wang L."/>
        </authorList>
    </citation>
    <scope>NUCLEOTIDE SEQUENCE [LARGE SCALE GENOMIC DNA]</scope>
    <source>
        <strain evidence="18">ATCC 90039 / CBS 2479 / JCM 2466 / KCTC 7840 / NCYC 2677 / UAMH 7654</strain>
    </source>
</reference>
<protein>
    <recommendedName>
        <fullName evidence="3">ferric-chelate reductase (NADPH)</fullName>
        <ecNumber evidence="3">1.16.1.9</ecNumber>
    </recommendedName>
</protein>
<feature type="transmembrane region" description="Helical" evidence="15">
    <location>
        <begin position="161"/>
        <end position="185"/>
    </location>
</feature>
<evidence type="ECO:0000256" key="13">
    <source>
        <dbReference type="ARBA" id="ARBA00048483"/>
    </source>
</evidence>
<comment type="caution">
    <text evidence="17">The sequence shown here is derived from an EMBL/GenBank/DDBJ whole genome shotgun (WGS) entry which is preliminary data.</text>
</comment>
<evidence type="ECO:0000256" key="4">
    <source>
        <dbReference type="ARBA" id="ARBA00022448"/>
    </source>
</evidence>
<dbReference type="Proteomes" id="UP000002748">
    <property type="component" value="Unassembled WGS sequence"/>
</dbReference>
<dbReference type="InterPro" id="IPR017938">
    <property type="entry name" value="Riboflavin_synthase-like_b-brl"/>
</dbReference>
<dbReference type="VEuPathDB" id="FungiDB:A1Q1_03144"/>
<dbReference type="Gene3D" id="3.40.50.80">
    <property type="entry name" value="Nucleotide-binding domain of ferredoxin-NADP reductase (FNR) module"/>
    <property type="match status" value="1"/>
</dbReference>